<proteinExistence type="predicted"/>
<gene>
    <name evidence="2" type="ORF">K227x_54600</name>
</gene>
<organism evidence="2 3">
    <name type="scientific">Rubripirellula lacrimiformis</name>
    <dbReference type="NCBI Taxonomy" id="1930273"/>
    <lineage>
        <taxon>Bacteria</taxon>
        <taxon>Pseudomonadati</taxon>
        <taxon>Planctomycetota</taxon>
        <taxon>Planctomycetia</taxon>
        <taxon>Pirellulales</taxon>
        <taxon>Pirellulaceae</taxon>
        <taxon>Rubripirellula</taxon>
    </lineage>
</organism>
<dbReference type="KEGG" id="rlc:K227x_54600"/>
<protein>
    <submittedName>
        <fullName evidence="2">Uncharacterized protein</fullName>
    </submittedName>
</protein>
<keyword evidence="3" id="KW-1185">Reference proteome</keyword>
<feature type="region of interest" description="Disordered" evidence="1">
    <location>
        <begin position="77"/>
        <end position="105"/>
    </location>
</feature>
<name>A0A517NIS3_9BACT</name>
<dbReference type="AlphaFoldDB" id="A0A517NIS3"/>
<evidence type="ECO:0000256" key="1">
    <source>
        <dbReference type="SAM" id="MobiDB-lite"/>
    </source>
</evidence>
<sequence length="105" mass="11879">MVKHSRRLVLRIAQSAEPLWSRVIERLEGRQVTLPKPSVGQDFMPPPEHAHLQEVLRHERHPSTRSTALGRGRCALTDRTNPEINHAGAPNRLVNKSSRIQTLGK</sequence>
<feature type="compositionally biased region" description="Polar residues" evidence="1">
    <location>
        <begin position="94"/>
        <end position="105"/>
    </location>
</feature>
<evidence type="ECO:0000313" key="2">
    <source>
        <dbReference type="EMBL" id="QDT07035.1"/>
    </source>
</evidence>
<accession>A0A517NIS3</accession>
<dbReference type="Proteomes" id="UP000318538">
    <property type="component" value="Chromosome"/>
</dbReference>
<evidence type="ECO:0000313" key="3">
    <source>
        <dbReference type="Proteomes" id="UP000318538"/>
    </source>
</evidence>
<dbReference type="EMBL" id="CP036525">
    <property type="protein sequence ID" value="QDT07035.1"/>
    <property type="molecule type" value="Genomic_DNA"/>
</dbReference>
<reference evidence="2 3" key="1">
    <citation type="submission" date="2019-02" db="EMBL/GenBank/DDBJ databases">
        <title>Deep-cultivation of Planctomycetes and their phenomic and genomic characterization uncovers novel biology.</title>
        <authorList>
            <person name="Wiegand S."/>
            <person name="Jogler M."/>
            <person name="Boedeker C."/>
            <person name="Pinto D."/>
            <person name="Vollmers J."/>
            <person name="Rivas-Marin E."/>
            <person name="Kohn T."/>
            <person name="Peeters S.H."/>
            <person name="Heuer A."/>
            <person name="Rast P."/>
            <person name="Oberbeckmann S."/>
            <person name="Bunk B."/>
            <person name="Jeske O."/>
            <person name="Meyerdierks A."/>
            <person name="Storesund J.E."/>
            <person name="Kallscheuer N."/>
            <person name="Luecker S."/>
            <person name="Lage O.M."/>
            <person name="Pohl T."/>
            <person name="Merkel B.J."/>
            <person name="Hornburger P."/>
            <person name="Mueller R.-W."/>
            <person name="Bruemmer F."/>
            <person name="Labrenz M."/>
            <person name="Spormann A.M."/>
            <person name="Op den Camp H."/>
            <person name="Overmann J."/>
            <person name="Amann R."/>
            <person name="Jetten M.S.M."/>
            <person name="Mascher T."/>
            <person name="Medema M.H."/>
            <person name="Devos D.P."/>
            <person name="Kaster A.-K."/>
            <person name="Ovreas L."/>
            <person name="Rohde M."/>
            <person name="Galperin M.Y."/>
            <person name="Jogler C."/>
        </authorList>
    </citation>
    <scope>NUCLEOTIDE SEQUENCE [LARGE SCALE GENOMIC DNA]</scope>
    <source>
        <strain evidence="2 3">K22_7</strain>
    </source>
</reference>